<accession>A0A3D9ZIV2</accession>
<dbReference type="PANTHER" id="PTHR10381:SF11">
    <property type="entry name" value="ATP-DEPENDENT CLP PROTEASE PROTEOLYTIC SUBUNIT, MITOCHONDRIAL"/>
    <property type="match status" value="1"/>
</dbReference>
<protein>
    <recommendedName>
        <fullName evidence="2">ATP-dependent Clp protease proteolytic subunit</fullName>
    </recommendedName>
</protein>
<evidence type="ECO:0000313" key="4">
    <source>
        <dbReference type="EMBL" id="REF95823.1"/>
    </source>
</evidence>
<feature type="region of interest" description="Disordered" evidence="3">
    <location>
        <begin position="1"/>
        <end position="32"/>
    </location>
</feature>
<reference evidence="4 5" key="1">
    <citation type="submission" date="2018-08" db="EMBL/GenBank/DDBJ databases">
        <title>Sequencing the genomes of 1000 actinobacteria strains.</title>
        <authorList>
            <person name="Klenk H.-P."/>
        </authorList>
    </citation>
    <scope>NUCLEOTIDE SEQUENCE [LARGE SCALE GENOMIC DNA]</scope>
    <source>
        <strain evidence="4 5">DSM 44099</strain>
    </source>
</reference>
<dbReference type="OrthoDB" id="3825333at2"/>
<dbReference type="GO" id="GO:0009368">
    <property type="term" value="C:endopeptidase Clp complex"/>
    <property type="evidence" value="ECO:0007669"/>
    <property type="project" value="TreeGrafter"/>
</dbReference>
<proteinExistence type="inferred from homology"/>
<comment type="caution">
    <text evidence="4">The sequence shown here is derived from an EMBL/GenBank/DDBJ whole genome shotgun (WGS) entry which is preliminary data.</text>
</comment>
<dbReference type="GO" id="GO:0006515">
    <property type="term" value="P:protein quality control for misfolded or incompletely synthesized proteins"/>
    <property type="evidence" value="ECO:0007669"/>
    <property type="project" value="TreeGrafter"/>
</dbReference>
<dbReference type="Gene3D" id="3.90.226.10">
    <property type="entry name" value="2-enoyl-CoA Hydratase, Chain A, domain 1"/>
    <property type="match status" value="1"/>
</dbReference>
<dbReference type="PANTHER" id="PTHR10381">
    <property type="entry name" value="ATP-DEPENDENT CLP PROTEASE PROTEOLYTIC SUBUNIT"/>
    <property type="match status" value="1"/>
</dbReference>
<evidence type="ECO:0000256" key="3">
    <source>
        <dbReference type="SAM" id="MobiDB-lite"/>
    </source>
</evidence>
<keyword evidence="5" id="KW-1185">Reference proteome</keyword>
<feature type="compositionally biased region" description="Pro residues" evidence="3">
    <location>
        <begin position="22"/>
        <end position="32"/>
    </location>
</feature>
<comment type="similarity">
    <text evidence="1 2">Belongs to the peptidase S14 family.</text>
</comment>
<dbReference type="AlphaFoldDB" id="A0A3D9ZIV2"/>
<dbReference type="InterPro" id="IPR029045">
    <property type="entry name" value="ClpP/crotonase-like_dom_sf"/>
</dbReference>
<dbReference type="PRINTS" id="PR00127">
    <property type="entry name" value="CLPPROTEASEP"/>
</dbReference>
<dbReference type="GO" id="GO:0004252">
    <property type="term" value="F:serine-type endopeptidase activity"/>
    <property type="evidence" value="ECO:0007669"/>
    <property type="project" value="InterPro"/>
</dbReference>
<dbReference type="SUPFAM" id="SSF52096">
    <property type="entry name" value="ClpP/crotonase"/>
    <property type="match status" value="1"/>
</dbReference>
<keyword evidence="4" id="KW-0378">Hydrolase</keyword>
<dbReference type="Proteomes" id="UP000256913">
    <property type="component" value="Unassembled WGS sequence"/>
</dbReference>
<evidence type="ECO:0000313" key="5">
    <source>
        <dbReference type="Proteomes" id="UP000256913"/>
    </source>
</evidence>
<sequence>MPLDDRPRRWNITPGSPQWSEQPPPVESGPPLSPWLEEKLFDRRIVILQGSVTGAAATRTVAALMTLDVQGGDPVELHLRSPDGDLDAVFAVIDAVDVMHAPVHALASAEIGGAAVGLYAVAPHRKAFPHSRFRLREPRAAGVAGTAEDVAHAAGQHLRALDDLIVRIAEATGQPRSRVEDDMSRGRQLTAEEAREYGLVHEIIAPGKKGDPA</sequence>
<gene>
    <name evidence="4" type="ORF">DFJ67_1785</name>
</gene>
<dbReference type="EMBL" id="QUMQ01000001">
    <property type="protein sequence ID" value="REF95823.1"/>
    <property type="molecule type" value="Genomic_DNA"/>
</dbReference>
<dbReference type="InterPro" id="IPR001907">
    <property type="entry name" value="ClpP"/>
</dbReference>
<evidence type="ECO:0000256" key="2">
    <source>
        <dbReference type="RuleBase" id="RU003567"/>
    </source>
</evidence>
<name>A0A3D9ZIV2_9ACTN</name>
<organism evidence="4 5">
    <name type="scientific">Asanoa ferruginea</name>
    <dbReference type="NCBI Taxonomy" id="53367"/>
    <lineage>
        <taxon>Bacteria</taxon>
        <taxon>Bacillati</taxon>
        <taxon>Actinomycetota</taxon>
        <taxon>Actinomycetes</taxon>
        <taxon>Micromonosporales</taxon>
        <taxon>Micromonosporaceae</taxon>
        <taxon>Asanoa</taxon>
    </lineage>
</organism>
<keyword evidence="4" id="KW-0645">Protease</keyword>
<dbReference type="InterPro" id="IPR023562">
    <property type="entry name" value="ClpP/TepA"/>
</dbReference>
<dbReference type="Pfam" id="PF00574">
    <property type="entry name" value="CLP_protease"/>
    <property type="match status" value="1"/>
</dbReference>
<dbReference type="GO" id="GO:0004176">
    <property type="term" value="F:ATP-dependent peptidase activity"/>
    <property type="evidence" value="ECO:0007669"/>
    <property type="project" value="InterPro"/>
</dbReference>
<evidence type="ECO:0000256" key="1">
    <source>
        <dbReference type="ARBA" id="ARBA00007039"/>
    </source>
</evidence>
<dbReference type="CDD" id="cd07017">
    <property type="entry name" value="S14_ClpP_2"/>
    <property type="match status" value="1"/>
</dbReference>
<dbReference type="GO" id="GO:0051117">
    <property type="term" value="F:ATPase binding"/>
    <property type="evidence" value="ECO:0007669"/>
    <property type="project" value="TreeGrafter"/>
</dbReference>